<evidence type="ECO:0000259" key="14">
    <source>
        <dbReference type="PROSITE" id="PS50975"/>
    </source>
</evidence>
<dbReference type="Gene3D" id="3.40.50.20">
    <property type="match status" value="1"/>
</dbReference>
<dbReference type="GO" id="GO:0009113">
    <property type="term" value="P:purine nucleobase biosynthetic process"/>
    <property type="evidence" value="ECO:0007669"/>
    <property type="project" value="InterPro"/>
</dbReference>
<dbReference type="GO" id="GO:0006189">
    <property type="term" value="P:'de novo' IMP biosynthetic process"/>
    <property type="evidence" value="ECO:0007669"/>
    <property type="project" value="UniProtKB-UniRule"/>
</dbReference>
<dbReference type="FunFam" id="3.30.1490.20:FF:000006">
    <property type="entry name" value="phosphoribosylamine--glycine ligase, chloroplastic-like"/>
    <property type="match status" value="1"/>
</dbReference>
<dbReference type="PANTHER" id="PTHR43472">
    <property type="entry name" value="PHOSPHORIBOSYLAMINE--GLYCINE LIGASE"/>
    <property type="match status" value="1"/>
</dbReference>
<proteinExistence type="inferred from homology"/>
<dbReference type="SUPFAM" id="SSF51246">
    <property type="entry name" value="Rudiment single hybrid motif"/>
    <property type="match status" value="1"/>
</dbReference>
<keyword evidence="6 13" id="KW-0547">Nucleotide-binding</keyword>
<dbReference type="PROSITE" id="PS00184">
    <property type="entry name" value="GARS"/>
    <property type="match status" value="1"/>
</dbReference>
<dbReference type="InterPro" id="IPR020561">
    <property type="entry name" value="PRibGlycinamid_synth_ATP-grasp"/>
</dbReference>
<organism evidence="15 16">
    <name type="scientific">Ornithobacterium rhinotracheale</name>
    <dbReference type="NCBI Taxonomy" id="28251"/>
    <lineage>
        <taxon>Bacteria</taxon>
        <taxon>Pseudomonadati</taxon>
        <taxon>Bacteroidota</taxon>
        <taxon>Flavobacteriia</taxon>
        <taxon>Flavobacteriales</taxon>
        <taxon>Weeksellaceae</taxon>
        <taxon>Ornithobacterium</taxon>
    </lineage>
</organism>
<dbReference type="InterPro" id="IPR020560">
    <property type="entry name" value="PRibGlycinamide_synth_C-dom"/>
</dbReference>
<dbReference type="InterPro" id="IPR037123">
    <property type="entry name" value="PRibGlycinamide_synth_C_sf"/>
</dbReference>
<evidence type="ECO:0000256" key="12">
    <source>
        <dbReference type="HAMAP-Rule" id="MF_00138"/>
    </source>
</evidence>
<dbReference type="InterPro" id="IPR011761">
    <property type="entry name" value="ATP-grasp"/>
</dbReference>
<evidence type="ECO:0000256" key="9">
    <source>
        <dbReference type="ARBA" id="ARBA00038345"/>
    </source>
</evidence>
<dbReference type="Gene3D" id="3.30.470.20">
    <property type="entry name" value="ATP-grasp fold, B domain"/>
    <property type="match status" value="1"/>
</dbReference>
<dbReference type="Pfam" id="PF01071">
    <property type="entry name" value="GARS_A"/>
    <property type="match status" value="1"/>
</dbReference>
<evidence type="ECO:0000256" key="11">
    <source>
        <dbReference type="ARBA" id="ARBA00042864"/>
    </source>
</evidence>
<dbReference type="GO" id="GO:0046872">
    <property type="term" value="F:metal ion binding"/>
    <property type="evidence" value="ECO:0007669"/>
    <property type="project" value="InterPro"/>
</dbReference>
<evidence type="ECO:0000313" key="16">
    <source>
        <dbReference type="Proteomes" id="UP000287701"/>
    </source>
</evidence>
<dbReference type="UniPathway" id="UPA00074">
    <property type="reaction ID" value="UER00125"/>
</dbReference>
<sequence>MNANTYNKILIVGNGAREHAIGWKIKQDRPSCDLFFAPGNAGTAQIGENIAAESNHDLMLFAQKNEIDLTIVGPEAELVEGIVDLFEANQLRIFGPDKRAAKLEGSKAFAKNFMEKYGVRTAFAKSFNNFVDARDYVKSLTQFPLVIKASGLAAGKGVIIVHNNFEAEETLRKIMEDKTFGDAGNEVVIEEFLQGVEVSVLSIFNHKEIKTFLPVKDHKKIGVGETGLNTGGMGVIAPNPYFTQEHMKDFEKNILLPTQKGLLAEKMHFAGIIFFGLMITERGIYLLEYNMRFGDPETEALLPLMENDLVEVIDAALHQQEIELKWKNQHACCVVMASGGYPGNYETGFEIHGLSKVDIPVFIAGAREEGGKIYTSGGRVLNVVGTGNTLEEARKVAYDNIHKINFDYEYYRNDIGEI</sequence>
<comment type="similarity">
    <text evidence="9 12">Belongs to the GARS family.</text>
</comment>
<evidence type="ECO:0000256" key="1">
    <source>
        <dbReference type="ARBA" id="ARBA00001936"/>
    </source>
</evidence>
<gene>
    <name evidence="12 15" type="primary">purD</name>
    <name evidence="15" type="ORF">EQP59_09690</name>
</gene>
<dbReference type="InterPro" id="IPR000115">
    <property type="entry name" value="PRibGlycinamide_synth"/>
</dbReference>
<dbReference type="NCBIfam" id="TIGR00877">
    <property type="entry name" value="purD"/>
    <property type="match status" value="1"/>
</dbReference>
<evidence type="ECO:0000256" key="3">
    <source>
        <dbReference type="ARBA" id="ARBA00005174"/>
    </source>
</evidence>
<dbReference type="RefSeq" id="WP_128501996.1">
    <property type="nucleotide sequence ID" value="NZ_CP035107.1"/>
</dbReference>
<dbReference type="PANTHER" id="PTHR43472:SF1">
    <property type="entry name" value="PHOSPHORIBOSYLAMINE--GLYCINE LIGASE, CHLOROPLASTIC"/>
    <property type="match status" value="1"/>
</dbReference>
<dbReference type="Pfam" id="PF02843">
    <property type="entry name" value="GARS_C"/>
    <property type="match status" value="1"/>
</dbReference>
<accession>A0A410JU58</accession>
<keyword evidence="8 13" id="KW-0067">ATP-binding</keyword>
<dbReference type="InterPro" id="IPR020562">
    <property type="entry name" value="PRibGlycinamide_synth_N"/>
</dbReference>
<evidence type="ECO:0000313" key="15">
    <source>
        <dbReference type="EMBL" id="QAR31591.1"/>
    </source>
</evidence>
<evidence type="ECO:0000256" key="10">
    <source>
        <dbReference type="ARBA" id="ARBA00042242"/>
    </source>
</evidence>
<comment type="cofactor">
    <cofactor evidence="1">
        <name>Mn(2+)</name>
        <dbReference type="ChEBI" id="CHEBI:29035"/>
    </cofactor>
</comment>
<dbReference type="SUPFAM" id="SSF56059">
    <property type="entry name" value="Glutathione synthetase ATP-binding domain-like"/>
    <property type="match status" value="1"/>
</dbReference>
<evidence type="ECO:0000256" key="8">
    <source>
        <dbReference type="ARBA" id="ARBA00022840"/>
    </source>
</evidence>
<name>A0A410JU58_ORNRH</name>
<dbReference type="HAMAP" id="MF_00138">
    <property type="entry name" value="GARS"/>
    <property type="match status" value="1"/>
</dbReference>
<dbReference type="AlphaFoldDB" id="A0A410JU58"/>
<keyword evidence="7 12" id="KW-0658">Purine biosynthesis</keyword>
<dbReference type="Gene3D" id="3.30.1490.20">
    <property type="entry name" value="ATP-grasp fold, A domain"/>
    <property type="match status" value="1"/>
</dbReference>
<evidence type="ECO:0000256" key="2">
    <source>
        <dbReference type="ARBA" id="ARBA00001946"/>
    </source>
</evidence>
<dbReference type="SUPFAM" id="SSF52440">
    <property type="entry name" value="PreATP-grasp domain"/>
    <property type="match status" value="1"/>
</dbReference>
<dbReference type="PROSITE" id="PS50975">
    <property type="entry name" value="ATP_GRASP"/>
    <property type="match status" value="1"/>
</dbReference>
<dbReference type="InterPro" id="IPR013815">
    <property type="entry name" value="ATP_grasp_subdomain_1"/>
</dbReference>
<dbReference type="EMBL" id="CP035107">
    <property type="protein sequence ID" value="QAR31591.1"/>
    <property type="molecule type" value="Genomic_DNA"/>
</dbReference>
<evidence type="ECO:0000256" key="6">
    <source>
        <dbReference type="ARBA" id="ARBA00022741"/>
    </source>
</evidence>
<comment type="cofactor">
    <cofactor evidence="2">
        <name>Mg(2+)</name>
        <dbReference type="ChEBI" id="CHEBI:18420"/>
    </cofactor>
</comment>
<dbReference type="Proteomes" id="UP000287701">
    <property type="component" value="Chromosome"/>
</dbReference>
<dbReference type="SMART" id="SM01210">
    <property type="entry name" value="GARS_C"/>
    <property type="match status" value="1"/>
</dbReference>
<protein>
    <recommendedName>
        <fullName evidence="4 12">Phosphoribosylamine--glycine ligase</fullName>
        <ecNumber evidence="4 12">6.3.4.13</ecNumber>
    </recommendedName>
    <alternativeName>
        <fullName evidence="12">GARS</fullName>
    </alternativeName>
    <alternativeName>
        <fullName evidence="10 12">Glycinamide ribonucleotide synthetase</fullName>
    </alternativeName>
    <alternativeName>
        <fullName evidence="11 12">Phosphoribosylglycinamide synthetase</fullName>
    </alternativeName>
</protein>
<evidence type="ECO:0000256" key="13">
    <source>
        <dbReference type="PROSITE-ProRule" id="PRU00409"/>
    </source>
</evidence>
<reference evidence="15 16" key="1">
    <citation type="submission" date="2019-01" db="EMBL/GenBank/DDBJ databases">
        <title>Whole Genome of Ornithobacterium rhinotracheale FARPER-174b.</title>
        <authorList>
            <person name="Tataje-Lavanda L.A."/>
            <person name="Montalvan A."/>
            <person name="Montesinos R."/>
            <person name="Zimic M."/>
            <person name="Fernandez-Sanchez M."/>
            <person name="Fernandez-Diaz M."/>
        </authorList>
    </citation>
    <scope>NUCLEOTIDE SEQUENCE [LARGE SCALE GENOMIC DNA]</scope>
    <source>
        <strain evidence="15 16">FARPER-174b</strain>
    </source>
</reference>
<dbReference type="OrthoDB" id="9807240at2"/>
<comment type="pathway">
    <text evidence="3 12">Purine metabolism; IMP biosynthesis via de novo pathway; N(1)-(5-phospho-D-ribosyl)glycinamide from 5-phospho-alpha-D-ribose 1-diphosphate: step 2/2.</text>
</comment>
<dbReference type="SMART" id="SM01209">
    <property type="entry name" value="GARS_A"/>
    <property type="match status" value="1"/>
</dbReference>
<dbReference type="EC" id="6.3.4.13" evidence="4 12"/>
<dbReference type="Gene3D" id="3.90.600.10">
    <property type="entry name" value="Phosphoribosylglycinamide synthetase, C-terminal domain"/>
    <property type="match status" value="1"/>
</dbReference>
<dbReference type="GO" id="GO:0005524">
    <property type="term" value="F:ATP binding"/>
    <property type="evidence" value="ECO:0007669"/>
    <property type="project" value="UniProtKB-UniRule"/>
</dbReference>
<dbReference type="InterPro" id="IPR020559">
    <property type="entry name" value="PRibGlycinamide_synth_CS"/>
</dbReference>
<dbReference type="InterPro" id="IPR016185">
    <property type="entry name" value="PreATP-grasp_dom_sf"/>
</dbReference>
<evidence type="ECO:0000256" key="5">
    <source>
        <dbReference type="ARBA" id="ARBA00022598"/>
    </source>
</evidence>
<evidence type="ECO:0000256" key="7">
    <source>
        <dbReference type="ARBA" id="ARBA00022755"/>
    </source>
</evidence>
<evidence type="ECO:0000256" key="4">
    <source>
        <dbReference type="ARBA" id="ARBA00013255"/>
    </source>
</evidence>
<dbReference type="Pfam" id="PF02844">
    <property type="entry name" value="GARS_N"/>
    <property type="match status" value="1"/>
</dbReference>
<feature type="domain" description="ATP-grasp" evidence="14">
    <location>
        <begin position="111"/>
        <end position="318"/>
    </location>
</feature>
<dbReference type="GO" id="GO:0004637">
    <property type="term" value="F:phosphoribosylamine-glycine ligase activity"/>
    <property type="evidence" value="ECO:0007669"/>
    <property type="project" value="UniProtKB-UniRule"/>
</dbReference>
<keyword evidence="5 12" id="KW-0436">Ligase</keyword>
<comment type="catalytic activity">
    <reaction evidence="12">
        <text>5-phospho-beta-D-ribosylamine + glycine + ATP = N(1)-(5-phospho-beta-D-ribosyl)glycinamide + ADP + phosphate + H(+)</text>
        <dbReference type="Rhea" id="RHEA:17453"/>
        <dbReference type="ChEBI" id="CHEBI:15378"/>
        <dbReference type="ChEBI" id="CHEBI:30616"/>
        <dbReference type="ChEBI" id="CHEBI:43474"/>
        <dbReference type="ChEBI" id="CHEBI:57305"/>
        <dbReference type="ChEBI" id="CHEBI:58681"/>
        <dbReference type="ChEBI" id="CHEBI:143788"/>
        <dbReference type="ChEBI" id="CHEBI:456216"/>
        <dbReference type="EC" id="6.3.4.13"/>
    </reaction>
</comment>
<dbReference type="InterPro" id="IPR011054">
    <property type="entry name" value="Rudment_hybrid_motif"/>
</dbReference>